<name>A0ABM8MB85_9GAMM</name>
<keyword evidence="2" id="KW-1185">Reference proteome</keyword>
<reference evidence="1 2" key="1">
    <citation type="submission" date="2020-05" db="EMBL/GenBank/DDBJ databases">
        <authorList>
            <person name="Petersen J."/>
            <person name="Sayavedra L."/>
        </authorList>
    </citation>
    <scope>NUCLEOTIDE SEQUENCE [LARGE SCALE GENOMIC DNA]</scope>
    <source>
        <strain evidence="1">B azoricus SOX ET2 1586I</strain>
    </source>
</reference>
<proteinExistence type="predicted"/>
<dbReference type="Proteomes" id="UP000626656">
    <property type="component" value="Unassembled WGS sequence"/>
</dbReference>
<sequence length="40" mass="4959">MGKKDKTRFEKWFSLSHHQRHTGTKKLSLLILNLRKRKFY</sequence>
<accession>A0ABM8MB85</accession>
<gene>
    <name evidence="1" type="ORF">AZO1586I_2069</name>
</gene>
<comment type="caution">
    <text evidence="1">The sequence shown here is derived from an EMBL/GenBank/DDBJ whole genome shotgun (WGS) entry which is preliminary data.</text>
</comment>
<protein>
    <submittedName>
        <fullName evidence="1">Uncharacterized protein</fullName>
    </submittedName>
</protein>
<evidence type="ECO:0000313" key="1">
    <source>
        <dbReference type="EMBL" id="CAB5507794.1"/>
    </source>
</evidence>
<organism evidence="1 2">
    <name type="scientific">Bathymodiolus thermophilus thioautotrophic gill symbiont</name>
    <dbReference type="NCBI Taxonomy" id="2360"/>
    <lineage>
        <taxon>Bacteria</taxon>
        <taxon>Pseudomonadati</taxon>
        <taxon>Pseudomonadota</taxon>
        <taxon>Gammaproteobacteria</taxon>
        <taxon>sulfur-oxidizing symbionts</taxon>
    </lineage>
</organism>
<dbReference type="EMBL" id="CAHJWF010000473">
    <property type="protein sequence ID" value="CAB5507794.1"/>
    <property type="molecule type" value="Genomic_DNA"/>
</dbReference>
<evidence type="ECO:0000313" key="2">
    <source>
        <dbReference type="Proteomes" id="UP000626656"/>
    </source>
</evidence>